<sequence>MSTRAGSHDETNHRRTVRRIKWFWISKTPNEIWSWDITSLVSAIRGSFYYLYMVEDIYSRKPVGWGVHERENAEYAGEPIRKGCLAEEIHREGLVLHSDNGSPMKGATMPATLQRLDVVPSFSRPSVQ</sequence>
<dbReference type="Pfam" id="PF00665">
    <property type="entry name" value="rve"/>
    <property type="match status" value="1"/>
</dbReference>
<organism evidence="3">
    <name type="scientific">Candidatus Kentrum sp. LFY</name>
    <dbReference type="NCBI Taxonomy" id="2126342"/>
    <lineage>
        <taxon>Bacteria</taxon>
        <taxon>Pseudomonadati</taxon>
        <taxon>Pseudomonadota</taxon>
        <taxon>Gammaproteobacteria</taxon>
        <taxon>Candidatus Kentrum</taxon>
    </lineage>
</organism>
<dbReference type="AlphaFoldDB" id="A0A450UXL9"/>
<evidence type="ECO:0000313" key="2">
    <source>
        <dbReference type="EMBL" id="VFJ94639.1"/>
    </source>
</evidence>
<proteinExistence type="predicted"/>
<dbReference type="PANTHER" id="PTHR46889">
    <property type="entry name" value="TRANSPOSASE INSF FOR INSERTION SEQUENCE IS3B-RELATED"/>
    <property type="match status" value="1"/>
</dbReference>
<protein>
    <submittedName>
        <fullName evidence="3">Integrase core domain-containing protein</fullName>
    </submittedName>
</protein>
<feature type="domain" description="Integrase catalytic" evidence="1">
    <location>
        <begin position="25"/>
        <end position="128"/>
    </location>
</feature>
<dbReference type="InterPro" id="IPR001584">
    <property type="entry name" value="Integrase_cat-core"/>
</dbReference>
<dbReference type="PANTHER" id="PTHR46889:SF4">
    <property type="entry name" value="TRANSPOSASE INSO FOR INSERTION SEQUENCE ELEMENT IS911B-RELATED"/>
    <property type="match status" value="1"/>
</dbReference>
<name>A0A450UXL9_9GAMM</name>
<gene>
    <name evidence="3" type="ORF">BECKLFY1418A_GA0070994_106813</name>
    <name evidence="2" type="ORF">BECKLFY1418B_GA0070995_10614</name>
</gene>
<dbReference type="EMBL" id="CAADFF010000061">
    <property type="protein sequence ID" value="VFJ94639.1"/>
    <property type="molecule type" value="Genomic_DNA"/>
</dbReference>
<dbReference type="GO" id="GO:0015074">
    <property type="term" value="P:DNA integration"/>
    <property type="evidence" value="ECO:0007669"/>
    <property type="project" value="InterPro"/>
</dbReference>
<dbReference type="InterPro" id="IPR050900">
    <property type="entry name" value="Transposase_IS3/IS150/IS904"/>
</dbReference>
<evidence type="ECO:0000259" key="1">
    <source>
        <dbReference type="PROSITE" id="PS50994"/>
    </source>
</evidence>
<dbReference type="InterPro" id="IPR012337">
    <property type="entry name" value="RNaseH-like_sf"/>
</dbReference>
<dbReference type="EMBL" id="CAADFH010000068">
    <property type="protein sequence ID" value="VFJ97243.1"/>
    <property type="molecule type" value="Genomic_DNA"/>
</dbReference>
<dbReference type="InterPro" id="IPR036397">
    <property type="entry name" value="RNaseH_sf"/>
</dbReference>
<accession>A0A450UXL9</accession>
<dbReference type="GO" id="GO:0003676">
    <property type="term" value="F:nucleic acid binding"/>
    <property type="evidence" value="ECO:0007669"/>
    <property type="project" value="InterPro"/>
</dbReference>
<dbReference type="Gene3D" id="3.30.420.10">
    <property type="entry name" value="Ribonuclease H-like superfamily/Ribonuclease H"/>
    <property type="match status" value="1"/>
</dbReference>
<dbReference type="SUPFAM" id="SSF53098">
    <property type="entry name" value="Ribonuclease H-like"/>
    <property type="match status" value="1"/>
</dbReference>
<reference evidence="3" key="1">
    <citation type="submission" date="2019-02" db="EMBL/GenBank/DDBJ databases">
        <authorList>
            <person name="Gruber-Vodicka R. H."/>
            <person name="Seah K. B. B."/>
        </authorList>
    </citation>
    <scope>NUCLEOTIDE SEQUENCE</scope>
    <source>
        <strain evidence="3">BECK_M6</strain>
        <strain evidence="2">BECK_M7</strain>
    </source>
</reference>
<evidence type="ECO:0000313" key="3">
    <source>
        <dbReference type="EMBL" id="VFJ97243.1"/>
    </source>
</evidence>
<dbReference type="PROSITE" id="PS50994">
    <property type="entry name" value="INTEGRASE"/>
    <property type="match status" value="1"/>
</dbReference>